<evidence type="ECO:0000256" key="1">
    <source>
        <dbReference type="SAM" id="MobiDB-lite"/>
    </source>
</evidence>
<name>A0A6I6N7M9_9ACTN</name>
<dbReference type="EMBL" id="CP047020">
    <property type="protein sequence ID" value="QHA09228.1"/>
    <property type="molecule type" value="Genomic_DNA"/>
</dbReference>
<feature type="compositionally biased region" description="Basic residues" evidence="1">
    <location>
        <begin position="165"/>
        <end position="188"/>
    </location>
</feature>
<dbReference type="RefSeq" id="WP_158929425.1">
    <property type="nucleotide sequence ID" value="NZ_CP047020.1"/>
</dbReference>
<dbReference type="SUPFAM" id="SSF48452">
    <property type="entry name" value="TPR-like"/>
    <property type="match status" value="1"/>
</dbReference>
<gene>
    <name evidence="2" type="ORF">GQF42_43980</name>
</gene>
<accession>A0A6I6N7M9</accession>
<feature type="region of interest" description="Disordered" evidence="1">
    <location>
        <begin position="158"/>
        <end position="188"/>
    </location>
</feature>
<evidence type="ECO:0000313" key="3">
    <source>
        <dbReference type="Proteomes" id="UP000436138"/>
    </source>
</evidence>
<keyword evidence="3" id="KW-1185">Reference proteome</keyword>
<dbReference type="Pfam" id="PF13374">
    <property type="entry name" value="TPR_10"/>
    <property type="match status" value="1"/>
</dbReference>
<proteinExistence type="predicted"/>
<sequence>MQESADTDVLEAIETLLPNGPHADLAVGIAAITHRVIGPRIERTDNLRLHAMYRTELAERLYRAGFDERAADMARDGVEIWRQLADDDPFFNVPLLASSLNWYGAYLAELGQREEALETAEEAVALNRRLIDGDHATSHDEQRLADALGNLATRLSEVGRGGRSPCRRRGVRRHQGPPGRRRRPLLCE</sequence>
<organism evidence="2 3">
    <name type="scientific">Streptomyces broussonetiae</name>
    <dbReference type="NCBI Taxonomy" id="2686304"/>
    <lineage>
        <taxon>Bacteria</taxon>
        <taxon>Bacillati</taxon>
        <taxon>Actinomycetota</taxon>
        <taxon>Actinomycetes</taxon>
        <taxon>Kitasatosporales</taxon>
        <taxon>Streptomycetaceae</taxon>
        <taxon>Streptomyces</taxon>
    </lineage>
</organism>
<protein>
    <submittedName>
        <fullName evidence="2">Tetratricopeptide repeat protein</fullName>
    </submittedName>
</protein>
<dbReference type="InterPro" id="IPR011990">
    <property type="entry name" value="TPR-like_helical_dom_sf"/>
</dbReference>
<evidence type="ECO:0000313" key="2">
    <source>
        <dbReference type="EMBL" id="QHA09228.1"/>
    </source>
</evidence>
<reference evidence="2 3" key="1">
    <citation type="submission" date="2019-12" db="EMBL/GenBank/DDBJ databases">
        <title>Streptomyces sp. strain T44 isolated from rhizosphere soil of Broussonetia papyrifera.</title>
        <authorList>
            <person name="Mo P."/>
        </authorList>
    </citation>
    <scope>NUCLEOTIDE SEQUENCE [LARGE SCALE GENOMIC DNA]</scope>
    <source>
        <strain evidence="2 3">T44</strain>
    </source>
</reference>
<dbReference type="AlphaFoldDB" id="A0A6I6N7M9"/>
<dbReference type="Gene3D" id="1.25.40.10">
    <property type="entry name" value="Tetratricopeptide repeat domain"/>
    <property type="match status" value="1"/>
</dbReference>
<dbReference type="Proteomes" id="UP000436138">
    <property type="component" value="Chromosome"/>
</dbReference>
<dbReference type="KEGG" id="sbro:GQF42_43980"/>